<dbReference type="GO" id="GO:0033013">
    <property type="term" value="P:tetrapyrrole metabolic process"/>
    <property type="evidence" value="ECO:0007669"/>
    <property type="project" value="UniProtKB-ARBA"/>
</dbReference>
<dbReference type="PIRSF" id="PIRSF005859">
    <property type="entry name" value="PBR"/>
    <property type="match status" value="1"/>
</dbReference>
<feature type="transmembrane region" description="Helical" evidence="6">
    <location>
        <begin position="104"/>
        <end position="123"/>
    </location>
</feature>
<proteinExistence type="inferred from homology"/>
<evidence type="ECO:0000256" key="3">
    <source>
        <dbReference type="ARBA" id="ARBA00022692"/>
    </source>
</evidence>
<dbReference type="InterPro" id="IPR004307">
    <property type="entry name" value="TspO_MBR"/>
</dbReference>
<keyword evidence="3 6" id="KW-0812">Transmembrane</keyword>
<sequence>MGKSDFFGKVFRYSPGVVSFILSRKNKYDSSFLNNLNKPDLYPPNWAFAVVWPILYYLMGRAAEIIYHSNHKNYKQALTVFIIQLILNLVWSPVFFKQKNYKKAYIIIILLIVTLIINIKLFYDIDKLAGKLLFPYIIWLIYAAYLNKYILDNN</sequence>
<comment type="subcellular location">
    <subcellularLocation>
        <location evidence="1">Membrane</location>
        <topology evidence="1">Multi-pass membrane protein</topology>
    </subcellularLocation>
</comment>
<evidence type="ECO:0000256" key="4">
    <source>
        <dbReference type="ARBA" id="ARBA00022989"/>
    </source>
</evidence>
<name>A0A6C0IVP5_9ZZZZ</name>
<dbReference type="CDD" id="cd15904">
    <property type="entry name" value="TSPO_MBR"/>
    <property type="match status" value="1"/>
</dbReference>
<feature type="transmembrane region" description="Helical" evidence="6">
    <location>
        <begin position="78"/>
        <end position="98"/>
    </location>
</feature>
<feature type="transmembrane region" description="Helical" evidence="6">
    <location>
        <begin position="41"/>
        <end position="58"/>
    </location>
</feature>
<evidence type="ECO:0000256" key="5">
    <source>
        <dbReference type="ARBA" id="ARBA00023136"/>
    </source>
</evidence>
<dbReference type="AlphaFoldDB" id="A0A6C0IVP5"/>
<dbReference type="Pfam" id="PF03073">
    <property type="entry name" value="TspO_MBR"/>
    <property type="match status" value="1"/>
</dbReference>
<reference evidence="7" key="1">
    <citation type="journal article" date="2020" name="Nature">
        <title>Giant virus diversity and host interactions through global metagenomics.</title>
        <authorList>
            <person name="Schulz F."/>
            <person name="Roux S."/>
            <person name="Paez-Espino D."/>
            <person name="Jungbluth S."/>
            <person name="Walsh D.A."/>
            <person name="Denef V.J."/>
            <person name="McMahon K.D."/>
            <person name="Konstantinidis K.T."/>
            <person name="Eloe-Fadrosh E.A."/>
            <person name="Kyrpides N.C."/>
            <person name="Woyke T."/>
        </authorList>
    </citation>
    <scope>NUCLEOTIDE SEQUENCE</scope>
    <source>
        <strain evidence="7">GVMAG-M-3300025138-11</strain>
    </source>
</reference>
<accession>A0A6C0IVP5</accession>
<dbReference type="InterPro" id="IPR038330">
    <property type="entry name" value="TspO/MBR-related_sf"/>
</dbReference>
<evidence type="ECO:0000256" key="6">
    <source>
        <dbReference type="SAM" id="Phobius"/>
    </source>
</evidence>
<dbReference type="EMBL" id="MN740273">
    <property type="protein sequence ID" value="QHT97162.1"/>
    <property type="molecule type" value="Genomic_DNA"/>
</dbReference>
<keyword evidence="4 6" id="KW-1133">Transmembrane helix</keyword>
<dbReference type="GO" id="GO:0005741">
    <property type="term" value="C:mitochondrial outer membrane"/>
    <property type="evidence" value="ECO:0007669"/>
    <property type="project" value="TreeGrafter"/>
</dbReference>
<dbReference type="PANTHER" id="PTHR10057">
    <property type="entry name" value="PERIPHERAL-TYPE BENZODIAZEPINE RECEPTOR"/>
    <property type="match status" value="1"/>
</dbReference>
<protein>
    <recommendedName>
        <fullName evidence="8">TspO/MBR family protein</fullName>
    </recommendedName>
</protein>
<dbReference type="Gene3D" id="1.20.1260.100">
    <property type="entry name" value="TspO/MBR protein"/>
    <property type="match status" value="1"/>
</dbReference>
<evidence type="ECO:0008006" key="8">
    <source>
        <dbReference type="Google" id="ProtNLM"/>
    </source>
</evidence>
<organism evidence="7">
    <name type="scientific">viral metagenome</name>
    <dbReference type="NCBI Taxonomy" id="1070528"/>
    <lineage>
        <taxon>unclassified sequences</taxon>
        <taxon>metagenomes</taxon>
        <taxon>organismal metagenomes</taxon>
    </lineage>
</organism>
<comment type="similarity">
    <text evidence="2">Belongs to the TspO/BZRP family.</text>
</comment>
<evidence type="ECO:0000313" key="7">
    <source>
        <dbReference type="EMBL" id="QHT97162.1"/>
    </source>
</evidence>
<dbReference type="FunFam" id="1.20.1260.100:FF:000001">
    <property type="entry name" value="translocator protein 2"/>
    <property type="match status" value="1"/>
</dbReference>
<keyword evidence="5 6" id="KW-0472">Membrane</keyword>
<evidence type="ECO:0000256" key="1">
    <source>
        <dbReference type="ARBA" id="ARBA00004141"/>
    </source>
</evidence>
<feature type="transmembrane region" description="Helical" evidence="6">
    <location>
        <begin position="132"/>
        <end position="151"/>
    </location>
</feature>
<dbReference type="PANTHER" id="PTHR10057:SF0">
    <property type="entry name" value="TRANSLOCATOR PROTEIN"/>
    <property type="match status" value="1"/>
</dbReference>
<evidence type="ECO:0000256" key="2">
    <source>
        <dbReference type="ARBA" id="ARBA00007524"/>
    </source>
</evidence>